<name>A0ABT2VLK9_9ALTE</name>
<dbReference type="InterPro" id="IPR019999">
    <property type="entry name" value="Anth_synth_I-like"/>
</dbReference>
<dbReference type="NCBIfam" id="TIGR00553">
    <property type="entry name" value="pabB"/>
    <property type="match status" value="1"/>
</dbReference>
<proteinExistence type="predicted"/>
<feature type="domain" description="Anthranilate synthase component I N-terminal" evidence="4">
    <location>
        <begin position="35"/>
        <end position="172"/>
    </location>
</feature>
<dbReference type="InterPro" id="IPR005802">
    <property type="entry name" value="ADC_synth_comp_1"/>
</dbReference>
<dbReference type="Gene3D" id="3.60.120.10">
    <property type="entry name" value="Anthranilate synthase"/>
    <property type="match status" value="1"/>
</dbReference>
<keyword evidence="2 5" id="KW-0808">Transferase</keyword>
<evidence type="ECO:0000259" key="4">
    <source>
        <dbReference type="Pfam" id="PF04715"/>
    </source>
</evidence>
<protein>
    <recommendedName>
        <fullName evidence="1">aminodeoxychorismate synthase</fullName>
        <ecNumber evidence="1">2.6.1.85</ecNumber>
    </recommendedName>
</protein>
<dbReference type="InterPro" id="IPR006805">
    <property type="entry name" value="Anth_synth_I_N"/>
</dbReference>
<evidence type="ECO:0000256" key="2">
    <source>
        <dbReference type="ARBA" id="ARBA00022679"/>
    </source>
</evidence>
<sequence>MFCRCREVRSINTTFESHTVVISPLPATNSRCLADIFEHFSAKPWSVLFDTAGSKQSKGRYNIMVWDPALTCEAKDGMVTLTNAASGEFTEYPDTPLEVARQAFHELFAGVQLSACSRQHEHLPFMVGVAGLAGYDLGRYYETLPSRAEGGYACPDLALGFYEQSLIEDTQTGIIYHCRLSHIAPFHPVTSVAKGSDFKLTSGWQANLSQHDYTTALNKIDDYLRAGDCYQINMAQRFQASYQGDEWQAYCHLRDTNQAPFSAFMRLPNSAVLSISPERFLSVREGVVETKPIKGTRPRYADPQQDQESAQSLLMSEKDQAENLMIVDLLRNDISKNCQDGSVEVPHLFKLESYAAVHHMVSTVTGKLNDGASPLELLAGAFPGGSITGAPKVRAMEIIDELEPHRRNIYCGSMLYMGFREDMDSSICIRTLLAENHHLYCWAGGGIVLDSNPADEYQETLDKVARILPELTTFRDQS</sequence>
<dbReference type="PANTHER" id="PTHR11236">
    <property type="entry name" value="AMINOBENZOATE/ANTHRANILATE SYNTHASE"/>
    <property type="match status" value="1"/>
</dbReference>
<gene>
    <name evidence="5" type="primary">pabB</name>
    <name evidence="5" type="ORF">OCL06_06255</name>
</gene>
<dbReference type="Pfam" id="PF00425">
    <property type="entry name" value="Chorismate_bind"/>
    <property type="match status" value="1"/>
</dbReference>
<dbReference type="Proteomes" id="UP001209257">
    <property type="component" value="Unassembled WGS sequence"/>
</dbReference>
<evidence type="ECO:0000313" key="6">
    <source>
        <dbReference type="Proteomes" id="UP001209257"/>
    </source>
</evidence>
<evidence type="ECO:0000256" key="1">
    <source>
        <dbReference type="ARBA" id="ARBA00013139"/>
    </source>
</evidence>
<feature type="domain" description="Chorismate-utilising enzyme C-terminal" evidence="3">
    <location>
        <begin position="210"/>
        <end position="463"/>
    </location>
</feature>
<dbReference type="PANTHER" id="PTHR11236:SF50">
    <property type="entry name" value="AMINODEOXYCHORISMATE SYNTHASE COMPONENT 1"/>
    <property type="match status" value="1"/>
</dbReference>
<dbReference type="RefSeq" id="WP_262993122.1">
    <property type="nucleotide sequence ID" value="NZ_JAOTJC010000006.1"/>
</dbReference>
<dbReference type="InterPro" id="IPR005801">
    <property type="entry name" value="ADC_synthase"/>
</dbReference>
<dbReference type="EC" id="2.6.1.85" evidence="1"/>
<keyword evidence="5" id="KW-0032">Aminotransferase</keyword>
<evidence type="ECO:0000259" key="3">
    <source>
        <dbReference type="Pfam" id="PF00425"/>
    </source>
</evidence>
<organism evidence="5 6">
    <name type="scientific">Alteromonas salexigens</name>
    <dbReference type="NCBI Taxonomy" id="2982530"/>
    <lineage>
        <taxon>Bacteria</taxon>
        <taxon>Pseudomonadati</taxon>
        <taxon>Pseudomonadota</taxon>
        <taxon>Gammaproteobacteria</taxon>
        <taxon>Alteromonadales</taxon>
        <taxon>Alteromonadaceae</taxon>
        <taxon>Alteromonas/Salinimonas group</taxon>
        <taxon>Alteromonas</taxon>
    </lineage>
</organism>
<comment type="caution">
    <text evidence="5">The sequence shown here is derived from an EMBL/GenBank/DDBJ whole genome shotgun (WGS) entry which is preliminary data.</text>
</comment>
<keyword evidence="6" id="KW-1185">Reference proteome</keyword>
<dbReference type="SUPFAM" id="SSF56322">
    <property type="entry name" value="ADC synthase"/>
    <property type="match status" value="1"/>
</dbReference>
<dbReference type="GO" id="GO:0046820">
    <property type="term" value="F:4-amino-4-deoxychorismate synthase activity"/>
    <property type="evidence" value="ECO:0007669"/>
    <property type="project" value="UniProtKB-EC"/>
</dbReference>
<reference evidence="6" key="1">
    <citation type="submission" date="2023-07" db="EMBL/GenBank/DDBJ databases">
        <title>Study on multiphase classification of strain Alteromonas salexigens isolated from the Yellow Sea.</title>
        <authorList>
            <person name="Sun L."/>
        </authorList>
    </citation>
    <scope>NUCLEOTIDE SEQUENCE [LARGE SCALE GENOMIC DNA]</scope>
    <source>
        <strain evidence="6">ASW11-19</strain>
    </source>
</reference>
<dbReference type="InterPro" id="IPR015890">
    <property type="entry name" value="Chorismate_C"/>
</dbReference>
<dbReference type="PRINTS" id="PR00095">
    <property type="entry name" value="ANTSNTHASEI"/>
</dbReference>
<evidence type="ECO:0000313" key="5">
    <source>
        <dbReference type="EMBL" id="MCU7554193.1"/>
    </source>
</evidence>
<accession>A0ABT2VLK9</accession>
<dbReference type="EMBL" id="JAOTJC010000006">
    <property type="protein sequence ID" value="MCU7554193.1"/>
    <property type="molecule type" value="Genomic_DNA"/>
</dbReference>
<dbReference type="Pfam" id="PF04715">
    <property type="entry name" value="Anth_synt_I_N"/>
    <property type="match status" value="1"/>
</dbReference>